<evidence type="ECO:0000256" key="1">
    <source>
        <dbReference type="PROSITE-ProRule" id="PRU00409"/>
    </source>
</evidence>
<name>A0ABQ1NVB1_9BACI</name>
<proteinExistence type="predicted"/>
<organism evidence="5 6">
    <name type="scientific">Thalassobacillus devorans</name>
    <dbReference type="NCBI Taxonomy" id="279813"/>
    <lineage>
        <taxon>Bacteria</taxon>
        <taxon>Bacillati</taxon>
        <taxon>Bacillota</taxon>
        <taxon>Bacilli</taxon>
        <taxon>Bacillales</taxon>
        <taxon>Bacillaceae</taxon>
        <taxon>Thalassobacillus</taxon>
    </lineage>
</organism>
<keyword evidence="2" id="KW-0175">Coiled coil</keyword>
<protein>
    <recommendedName>
        <fullName evidence="4">ATP-grasp domain-containing protein</fullName>
    </recommendedName>
</protein>
<evidence type="ECO:0000256" key="3">
    <source>
        <dbReference type="SAM" id="MobiDB-lite"/>
    </source>
</evidence>
<dbReference type="Pfam" id="PF14305">
    <property type="entry name" value="ATPgrasp_TupA"/>
    <property type="match status" value="1"/>
</dbReference>
<dbReference type="SUPFAM" id="SSF56059">
    <property type="entry name" value="Glutathione synthetase ATP-binding domain-like"/>
    <property type="match status" value="1"/>
</dbReference>
<dbReference type="InterPro" id="IPR011761">
    <property type="entry name" value="ATP-grasp"/>
</dbReference>
<evidence type="ECO:0000313" key="5">
    <source>
        <dbReference type="EMBL" id="GGC85445.1"/>
    </source>
</evidence>
<keyword evidence="1" id="KW-0547">Nucleotide-binding</keyword>
<keyword evidence="1" id="KW-0067">ATP-binding</keyword>
<evidence type="ECO:0000256" key="2">
    <source>
        <dbReference type="SAM" id="Coils"/>
    </source>
</evidence>
<comment type="caution">
    <text evidence="5">The sequence shown here is derived from an EMBL/GenBank/DDBJ whole genome shotgun (WGS) entry which is preliminary data.</text>
</comment>
<accession>A0ABQ1NVB1</accession>
<dbReference type="Gene3D" id="3.30.470.20">
    <property type="entry name" value="ATP-grasp fold, B domain"/>
    <property type="match status" value="1"/>
</dbReference>
<sequence length="474" mass="55379">MTDNHEQEKQQVSPQDDEQAYLKHMIQVEAEVAKKEQELKQNQKETKQLQQSKAWKYTAPLRKAQTLVSRVTGRTNEADKQQIHIEQETNQELREELEIIKEQLAEAMLDDRQMKSHQILKVAKEQKQDGKLLDYITKMVQQKHRHETNYNEALRYAARTWMNEKQEYRKLAYREVLEGFSIEDIPEFLIREGLNNQPISLAPAASYRASLNMRMRKLQLTGSLPEMLLDNKQTAYKFMKQMNVRIPWATEETYRAEDVPEETGFVIKPANGAGSRGVYLVHTFDDIIDVKRSKKLESWDKLKDAMDQDLQSGWVEEDSWYLEELILENKEKKIPASDIKFYCFYGKVGLILEITRYPEVKYCWWTADGERVKTGKYEDDPYQGKGVTAAEIELAADISTEIPAPFIRIDFLKSEKGLVFGEFTPKPGNYDEFDEQTDRRLGDLFLEAESRLTEDLLAGKKFSEYEKLKENLTP</sequence>
<dbReference type="RefSeq" id="WP_062442275.1">
    <property type="nucleotide sequence ID" value="NZ_BMCJ01000002.1"/>
</dbReference>
<evidence type="ECO:0000259" key="4">
    <source>
        <dbReference type="PROSITE" id="PS50975"/>
    </source>
</evidence>
<feature type="coiled-coil region" evidence="2">
    <location>
        <begin position="25"/>
        <end position="52"/>
    </location>
</feature>
<keyword evidence="6" id="KW-1185">Reference proteome</keyword>
<feature type="domain" description="ATP-grasp" evidence="4">
    <location>
        <begin position="236"/>
        <end position="450"/>
    </location>
</feature>
<dbReference type="EMBL" id="BMCJ01000002">
    <property type="protein sequence ID" value="GGC85445.1"/>
    <property type="molecule type" value="Genomic_DNA"/>
</dbReference>
<feature type="region of interest" description="Disordered" evidence="3">
    <location>
        <begin position="1"/>
        <end position="20"/>
    </location>
</feature>
<feature type="coiled-coil region" evidence="2">
    <location>
        <begin position="76"/>
        <end position="110"/>
    </location>
</feature>
<dbReference type="Proteomes" id="UP000619534">
    <property type="component" value="Unassembled WGS sequence"/>
</dbReference>
<dbReference type="InterPro" id="IPR029465">
    <property type="entry name" value="ATPgrasp_TupA"/>
</dbReference>
<evidence type="ECO:0000313" key="6">
    <source>
        <dbReference type="Proteomes" id="UP000619534"/>
    </source>
</evidence>
<reference evidence="6" key="1">
    <citation type="journal article" date="2019" name="Int. J. Syst. Evol. Microbiol.">
        <title>The Global Catalogue of Microorganisms (GCM) 10K type strain sequencing project: providing services to taxonomists for standard genome sequencing and annotation.</title>
        <authorList>
            <consortium name="The Broad Institute Genomics Platform"/>
            <consortium name="The Broad Institute Genome Sequencing Center for Infectious Disease"/>
            <person name="Wu L."/>
            <person name="Ma J."/>
        </authorList>
    </citation>
    <scope>NUCLEOTIDE SEQUENCE [LARGE SCALE GENOMIC DNA]</scope>
    <source>
        <strain evidence="6">CCM 7282</strain>
    </source>
</reference>
<gene>
    <name evidence="5" type="ORF">GCM10007216_15210</name>
</gene>
<dbReference type="PROSITE" id="PS50975">
    <property type="entry name" value="ATP_GRASP"/>
    <property type="match status" value="1"/>
</dbReference>